<evidence type="ECO:0000313" key="5">
    <source>
        <dbReference type="Proteomes" id="UP000223777"/>
    </source>
</evidence>
<dbReference type="GO" id="GO:0003677">
    <property type="term" value="F:DNA binding"/>
    <property type="evidence" value="ECO:0007669"/>
    <property type="project" value="UniProtKB-KW"/>
</dbReference>
<proteinExistence type="predicted"/>
<evidence type="ECO:0000313" key="4">
    <source>
        <dbReference type="EMBL" id="PGO26432.1"/>
    </source>
</evidence>
<evidence type="ECO:0000256" key="1">
    <source>
        <dbReference type="ARBA" id="ARBA00023125"/>
    </source>
</evidence>
<evidence type="ECO:0000256" key="2">
    <source>
        <dbReference type="SAM" id="MobiDB-lite"/>
    </source>
</evidence>
<feature type="non-terminal residue" evidence="4">
    <location>
        <position position="1"/>
    </location>
</feature>
<dbReference type="EMBL" id="NUIL01000024">
    <property type="protein sequence ID" value="PGO26432.1"/>
    <property type="molecule type" value="Genomic_DNA"/>
</dbReference>
<accession>A0A2B9PSP5</accession>
<keyword evidence="1" id="KW-0238">DNA-binding</keyword>
<protein>
    <recommendedName>
        <fullName evidence="3">Cas12f1-like TNB domain-containing protein</fullName>
    </recommendedName>
</protein>
<sequence length="50" mass="5499">WDCPSCGTHHDRDINASINLKNEAIRLTPSSKRSESGGSSISRNTYIPII</sequence>
<name>A0A2B9PSP5_BACCE</name>
<dbReference type="RefSeq" id="WP_142344344.1">
    <property type="nucleotide sequence ID" value="NZ_NUIL01000024.1"/>
</dbReference>
<organism evidence="4 5">
    <name type="scientific">Bacillus cereus</name>
    <dbReference type="NCBI Taxonomy" id="1396"/>
    <lineage>
        <taxon>Bacteria</taxon>
        <taxon>Bacillati</taxon>
        <taxon>Bacillota</taxon>
        <taxon>Bacilli</taxon>
        <taxon>Bacillales</taxon>
        <taxon>Bacillaceae</taxon>
        <taxon>Bacillus</taxon>
        <taxon>Bacillus cereus group</taxon>
    </lineage>
</organism>
<dbReference type="Pfam" id="PF07282">
    <property type="entry name" value="Cas12f1-like_TNB"/>
    <property type="match status" value="1"/>
</dbReference>
<comment type="caution">
    <text evidence="4">The sequence shown here is derived from an EMBL/GenBank/DDBJ whole genome shotgun (WGS) entry which is preliminary data.</text>
</comment>
<reference evidence="4 5" key="1">
    <citation type="submission" date="2017-09" db="EMBL/GenBank/DDBJ databases">
        <title>Large-scale bioinformatics analysis of Bacillus genomes uncovers conserved roles of natural products in bacterial physiology.</title>
        <authorList>
            <consortium name="Agbiome Team Llc"/>
            <person name="Bleich R.M."/>
            <person name="Grubbs K.J."/>
            <person name="Santa Maria K.C."/>
            <person name="Allen S.E."/>
            <person name="Farag S."/>
            <person name="Shank E.A."/>
            <person name="Bowers A."/>
        </authorList>
    </citation>
    <scope>NUCLEOTIDE SEQUENCE [LARGE SCALE GENOMIC DNA]</scope>
    <source>
        <strain evidence="4 5">AFS050027</strain>
    </source>
</reference>
<feature type="region of interest" description="Disordered" evidence="2">
    <location>
        <begin position="26"/>
        <end position="50"/>
    </location>
</feature>
<dbReference type="InterPro" id="IPR010095">
    <property type="entry name" value="Cas12f1-like_TNB"/>
</dbReference>
<gene>
    <name evidence="4" type="ORF">CN984_17600</name>
</gene>
<feature type="domain" description="Cas12f1-like TNB" evidence="3">
    <location>
        <begin position="1"/>
        <end position="20"/>
    </location>
</feature>
<dbReference type="Proteomes" id="UP000223777">
    <property type="component" value="Unassembled WGS sequence"/>
</dbReference>
<dbReference type="AlphaFoldDB" id="A0A2B9PSP5"/>
<evidence type="ECO:0000259" key="3">
    <source>
        <dbReference type="Pfam" id="PF07282"/>
    </source>
</evidence>